<keyword evidence="6" id="KW-0326">Glycosidase</keyword>
<dbReference type="PIRSF" id="PIRSF001092">
    <property type="entry name" value="Alpha-L-fucosidase"/>
    <property type="match status" value="1"/>
</dbReference>
<dbReference type="InterPro" id="IPR019546">
    <property type="entry name" value="TAT_signal_bac_arc"/>
</dbReference>
<dbReference type="Proteomes" id="UP000182427">
    <property type="component" value="Chromosome I"/>
</dbReference>
<dbReference type="InterPro" id="IPR006311">
    <property type="entry name" value="TAT_signal"/>
</dbReference>
<dbReference type="PANTHER" id="PTHR10030:SF37">
    <property type="entry name" value="ALPHA-L-FUCOSIDASE-RELATED"/>
    <property type="match status" value="1"/>
</dbReference>
<feature type="domain" description="Alpha-L-fucosidase C-terminal" evidence="8">
    <location>
        <begin position="464"/>
        <end position="546"/>
    </location>
</feature>
<dbReference type="SMART" id="SM00812">
    <property type="entry name" value="Alpha_L_fucos"/>
    <property type="match status" value="1"/>
</dbReference>
<dbReference type="InterPro" id="IPR031919">
    <property type="entry name" value="Fucosidase_C"/>
</dbReference>
<evidence type="ECO:0000259" key="8">
    <source>
        <dbReference type="Pfam" id="PF16757"/>
    </source>
</evidence>
<dbReference type="GO" id="GO:0006004">
    <property type="term" value="P:fucose metabolic process"/>
    <property type="evidence" value="ECO:0007669"/>
    <property type="project" value="InterPro"/>
</dbReference>
<dbReference type="RefSeq" id="WP_231966607.1">
    <property type="nucleotide sequence ID" value="NZ_LT629690.1"/>
</dbReference>
<proteinExistence type="inferred from homology"/>
<feature type="domain" description="Glycoside hydrolase family 29 N-terminal" evidence="7">
    <location>
        <begin position="30"/>
        <end position="433"/>
    </location>
</feature>
<dbReference type="Gene3D" id="3.20.20.80">
    <property type="entry name" value="Glycosidases"/>
    <property type="match status" value="1"/>
</dbReference>
<dbReference type="Pfam" id="PF16757">
    <property type="entry name" value="Fucosidase_C"/>
    <property type="match status" value="1"/>
</dbReference>
<evidence type="ECO:0000313" key="9">
    <source>
        <dbReference type="EMBL" id="SDF91668.1"/>
    </source>
</evidence>
<evidence type="ECO:0000256" key="5">
    <source>
        <dbReference type="ARBA" id="ARBA00022801"/>
    </source>
</evidence>
<dbReference type="NCBIfam" id="TIGR01409">
    <property type="entry name" value="TAT_signal_seq"/>
    <property type="match status" value="1"/>
</dbReference>
<comment type="similarity">
    <text evidence="2">Belongs to the glycosyl hydrolase 29 family.</text>
</comment>
<keyword evidence="10" id="KW-1185">Reference proteome</keyword>
<keyword evidence="4" id="KW-0732">Signal</keyword>
<accession>A0A1G7PZL7</accession>
<dbReference type="InterPro" id="IPR013780">
    <property type="entry name" value="Glyco_hydro_b"/>
</dbReference>
<dbReference type="GO" id="GO:0005764">
    <property type="term" value="C:lysosome"/>
    <property type="evidence" value="ECO:0007669"/>
    <property type="project" value="TreeGrafter"/>
</dbReference>
<gene>
    <name evidence="9" type="ORF">SAMN05444167_3686</name>
</gene>
<dbReference type="EC" id="3.2.1.51" evidence="3"/>
<dbReference type="Gene3D" id="2.60.40.1180">
    <property type="entry name" value="Golgi alpha-mannosidase II"/>
    <property type="match status" value="1"/>
</dbReference>
<organism evidence="9 10">
    <name type="scientific">Terriglobus roseus</name>
    <dbReference type="NCBI Taxonomy" id="392734"/>
    <lineage>
        <taxon>Bacteria</taxon>
        <taxon>Pseudomonadati</taxon>
        <taxon>Acidobacteriota</taxon>
        <taxon>Terriglobia</taxon>
        <taxon>Terriglobales</taxon>
        <taxon>Acidobacteriaceae</taxon>
        <taxon>Terriglobus</taxon>
    </lineage>
</organism>
<dbReference type="InterPro" id="IPR017853">
    <property type="entry name" value="GH"/>
</dbReference>
<dbReference type="SUPFAM" id="SSF51445">
    <property type="entry name" value="(Trans)glycosidases"/>
    <property type="match status" value="1"/>
</dbReference>
<evidence type="ECO:0000256" key="2">
    <source>
        <dbReference type="ARBA" id="ARBA00007951"/>
    </source>
</evidence>
<evidence type="ECO:0000256" key="4">
    <source>
        <dbReference type="ARBA" id="ARBA00022729"/>
    </source>
</evidence>
<comment type="function">
    <text evidence="1">Alpha-L-fucosidase is responsible for hydrolyzing the alpha-1,6-linked fucose joined to the reducing-end N-acetylglucosamine of the carbohydrate moieties of glycoproteins.</text>
</comment>
<dbReference type="Pfam" id="PF01120">
    <property type="entry name" value="Alpha_L_fucos"/>
    <property type="match status" value="1"/>
</dbReference>
<dbReference type="AlphaFoldDB" id="A0A1G7PZL7"/>
<evidence type="ECO:0000313" key="10">
    <source>
        <dbReference type="Proteomes" id="UP000182427"/>
    </source>
</evidence>
<sequence>MLSHLSRRRFLQGSAATVAAARAASMWPQSAMRIASGPFQPTWDSLKAHYKTPDWFRDAKFGIWAHWSAQCVPEQGDWYARKMYMQGDPIYDWHVKHYGHPTKFGFMEIDNLWKAEKWQPEQMMQLYQAAGAKYFFALANHHDNFDNYASTYHPWNSTRIGPKRDIIGTWEKVARAHGMKFGVSNHSSHAWHWFQVAYGYDAVGPLANQRYDAATLTKADGKGKWWEGYDPQALYAGRTDLAMPDGVNTIAAQNAWHKDHDGKWHEEDPPQNPHFSELWFLRCKELFDKYNPDLVYFDDEELPFGDKGLSVTAHLYNTSVARHGSQQAVVFAKKPGPNHMGGFTLDIERSRSTEILAEPWQTDTCIGDWHYKRSLFEQHKYKTADTVIALLIDVISKNGNLLLSVPVRGDGSLDEDEHAFLQQLASWVPVHGEAIYGTRPWKVFGEGPPEPIEKNFSEKTRPHTAEDIRFTEKGNVIYAFVLAWPTDGKVRIKSMKRGGEHTPASIHRVEMLPKAAPLKWTQTADALEVTMPSDKPNPYAYVLRITT</sequence>
<dbReference type="EMBL" id="LT629690">
    <property type="protein sequence ID" value="SDF91668.1"/>
    <property type="molecule type" value="Genomic_DNA"/>
</dbReference>
<keyword evidence="5" id="KW-0378">Hydrolase</keyword>
<protein>
    <recommendedName>
        <fullName evidence="3">alpha-L-fucosidase</fullName>
        <ecNumber evidence="3">3.2.1.51</ecNumber>
    </recommendedName>
</protein>
<dbReference type="GO" id="GO:0004560">
    <property type="term" value="F:alpha-L-fucosidase activity"/>
    <property type="evidence" value="ECO:0007669"/>
    <property type="project" value="InterPro"/>
</dbReference>
<evidence type="ECO:0000259" key="7">
    <source>
        <dbReference type="Pfam" id="PF01120"/>
    </source>
</evidence>
<name>A0A1G7PZL7_9BACT</name>
<dbReference type="GO" id="GO:0016139">
    <property type="term" value="P:glycoside catabolic process"/>
    <property type="evidence" value="ECO:0007669"/>
    <property type="project" value="TreeGrafter"/>
</dbReference>
<evidence type="ECO:0000256" key="1">
    <source>
        <dbReference type="ARBA" id="ARBA00004071"/>
    </source>
</evidence>
<dbReference type="PANTHER" id="PTHR10030">
    <property type="entry name" value="ALPHA-L-FUCOSIDASE"/>
    <property type="match status" value="1"/>
</dbReference>
<reference evidence="9 10" key="1">
    <citation type="submission" date="2016-10" db="EMBL/GenBank/DDBJ databases">
        <authorList>
            <person name="de Groot N.N."/>
        </authorList>
    </citation>
    <scope>NUCLEOTIDE SEQUENCE [LARGE SCALE GENOMIC DNA]</scope>
    <source>
        <strain evidence="9 10">GAS232</strain>
    </source>
</reference>
<evidence type="ECO:0000256" key="6">
    <source>
        <dbReference type="ARBA" id="ARBA00023295"/>
    </source>
</evidence>
<dbReference type="PROSITE" id="PS51318">
    <property type="entry name" value="TAT"/>
    <property type="match status" value="1"/>
</dbReference>
<dbReference type="InterPro" id="IPR016286">
    <property type="entry name" value="FUC_metazoa-typ"/>
</dbReference>
<evidence type="ECO:0000256" key="3">
    <source>
        <dbReference type="ARBA" id="ARBA00012662"/>
    </source>
</evidence>
<dbReference type="InterPro" id="IPR000933">
    <property type="entry name" value="Glyco_hydro_29"/>
</dbReference>
<dbReference type="InterPro" id="IPR057739">
    <property type="entry name" value="Glyco_hydro_29_N"/>
</dbReference>